<dbReference type="RefSeq" id="WP_306728470.1">
    <property type="nucleotide sequence ID" value="NZ_JAVDDT010000005.1"/>
</dbReference>
<gene>
    <name evidence="3" type="ORF">RBH19_08795</name>
</gene>
<dbReference type="Gene3D" id="3.30.9.10">
    <property type="entry name" value="D-Amino Acid Oxidase, subunit A, domain 2"/>
    <property type="match status" value="1"/>
</dbReference>
<reference evidence="3 4" key="1">
    <citation type="submission" date="2023-08" db="EMBL/GenBank/DDBJ databases">
        <title>Whole-genome sequencing of halo(alkali)philic microorganisms from hypersaline lakes.</title>
        <authorList>
            <person name="Sorokin D.Y."/>
            <person name="Abbas B."/>
            <person name="Merkel A.Y."/>
        </authorList>
    </citation>
    <scope>NUCLEOTIDE SEQUENCE [LARGE SCALE GENOMIC DNA]</scope>
    <source>
        <strain evidence="3 4">AB-CW4</strain>
    </source>
</reference>
<evidence type="ECO:0000256" key="1">
    <source>
        <dbReference type="ARBA" id="ARBA00023002"/>
    </source>
</evidence>
<dbReference type="InterPro" id="IPR036188">
    <property type="entry name" value="FAD/NAD-bd_sf"/>
</dbReference>
<evidence type="ECO:0000313" key="4">
    <source>
        <dbReference type="Proteomes" id="UP001239019"/>
    </source>
</evidence>
<name>A0ABU0W964_9GAMM</name>
<dbReference type="PANTHER" id="PTHR13847">
    <property type="entry name" value="SARCOSINE DEHYDROGENASE-RELATED"/>
    <property type="match status" value="1"/>
</dbReference>
<organism evidence="3 4">
    <name type="scientific">Natronospira bacteriovora</name>
    <dbReference type="NCBI Taxonomy" id="3069753"/>
    <lineage>
        <taxon>Bacteria</taxon>
        <taxon>Pseudomonadati</taxon>
        <taxon>Pseudomonadota</taxon>
        <taxon>Gammaproteobacteria</taxon>
        <taxon>Natronospirales</taxon>
        <taxon>Natronospiraceae</taxon>
        <taxon>Natronospira</taxon>
    </lineage>
</organism>
<dbReference type="EC" id="1.-.-.-" evidence="3"/>
<dbReference type="SUPFAM" id="SSF54373">
    <property type="entry name" value="FAD-linked reductases, C-terminal domain"/>
    <property type="match status" value="1"/>
</dbReference>
<evidence type="ECO:0000313" key="3">
    <source>
        <dbReference type="EMBL" id="MDQ2069970.1"/>
    </source>
</evidence>
<dbReference type="Proteomes" id="UP001239019">
    <property type="component" value="Unassembled WGS sequence"/>
</dbReference>
<accession>A0ABU0W964</accession>
<sequence>MNSQTEFVDCLIVGQGLAGSLLAWELIRRQRRVVIADPGGNDADPGASWVSGGVINPMSGRRFTKPADLEPLLSSAIDLYGEIEEAFRLILFQETPIWRIFNDDLEAAQLAKRAEDPAYQPYIGERRPPGKLGHGLADPRGSVCIRGARVDLPKLLGRLRQFYRDTARLIEQRLEAEDLQIRDGLVHWRHLRARQVVFCEGHRVGQNPWFHWAPVRPSKGEVLTVGVRRPLPEGIISAGKGLIPLGEGRYRLGATYQRDHTDTTPTEAARRELLEGFRNLFLDPPAVTVLEHLAGIRPGKTDHHPVLGRHPDHPQLAILNGLGSKGAILAPHYARLLADHMEKGSPIPQPADARYWHERRNSASG</sequence>
<dbReference type="Gene3D" id="3.50.50.60">
    <property type="entry name" value="FAD/NAD(P)-binding domain"/>
    <property type="match status" value="1"/>
</dbReference>
<keyword evidence="4" id="KW-1185">Reference proteome</keyword>
<comment type="caution">
    <text evidence="3">The sequence shown here is derived from an EMBL/GenBank/DDBJ whole genome shotgun (WGS) entry which is preliminary data.</text>
</comment>
<evidence type="ECO:0000259" key="2">
    <source>
        <dbReference type="Pfam" id="PF01266"/>
    </source>
</evidence>
<dbReference type="Pfam" id="PF01266">
    <property type="entry name" value="DAO"/>
    <property type="match status" value="1"/>
</dbReference>
<dbReference type="GO" id="GO:0016491">
    <property type="term" value="F:oxidoreductase activity"/>
    <property type="evidence" value="ECO:0007669"/>
    <property type="project" value="UniProtKB-KW"/>
</dbReference>
<dbReference type="EMBL" id="JAVDDT010000005">
    <property type="protein sequence ID" value="MDQ2069970.1"/>
    <property type="molecule type" value="Genomic_DNA"/>
</dbReference>
<keyword evidence="1 3" id="KW-0560">Oxidoreductase</keyword>
<dbReference type="PANTHER" id="PTHR13847:SF289">
    <property type="entry name" value="GLYCINE OXIDASE"/>
    <property type="match status" value="1"/>
</dbReference>
<feature type="domain" description="FAD dependent oxidoreductase" evidence="2">
    <location>
        <begin position="9"/>
        <end position="339"/>
    </location>
</feature>
<proteinExistence type="predicted"/>
<protein>
    <submittedName>
        <fullName evidence="3">FAD-dependent oxidoreductase</fullName>
        <ecNumber evidence="3">1.-.-.-</ecNumber>
    </submittedName>
</protein>
<dbReference type="InterPro" id="IPR006076">
    <property type="entry name" value="FAD-dep_OxRdtase"/>
</dbReference>
<dbReference type="SUPFAM" id="SSF51905">
    <property type="entry name" value="FAD/NAD(P)-binding domain"/>
    <property type="match status" value="1"/>
</dbReference>